<comment type="caution">
    <text evidence="1">The sequence shown here is derived from an EMBL/GenBank/DDBJ whole genome shotgun (WGS) entry which is preliminary data.</text>
</comment>
<dbReference type="GO" id="GO:0008168">
    <property type="term" value="F:methyltransferase activity"/>
    <property type="evidence" value="ECO:0007669"/>
    <property type="project" value="UniProtKB-KW"/>
</dbReference>
<evidence type="ECO:0000313" key="1">
    <source>
        <dbReference type="EMBL" id="MCM2676634.1"/>
    </source>
</evidence>
<dbReference type="SMART" id="SM00028">
    <property type="entry name" value="TPR"/>
    <property type="match status" value="3"/>
</dbReference>
<organism evidence="1 2">
    <name type="scientific">Alkalicoccobacillus plakortidis</name>
    <dbReference type="NCBI Taxonomy" id="444060"/>
    <lineage>
        <taxon>Bacteria</taxon>
        <taxon>Bacillati</taxon>
        <taxon>Bacillota</taxon>
        <taxon>Bacilli</taxon>
        <taxon>Bacillales</taxon>
        <taxon>Bacillaceae</taxon>
        <taxon>Alkalicoccobacillus</taxon>
    </lineage>
</organism>
<protein>
    <submittedName>
        <fullName evidence="1">Modification methylase CeqI</fullName>
    </submittedName>
</protein>
<dbReference type="Proteomes" id="UP001203665">
    <property type="component" value="Unassembled WGS sequence"/>
</dbReference>
<dbReference type="GO" id="GO:0032259">
    <property type="term" value="P:methylation"/>
    <property type="evidence" value="ECO:0007669"/>
    <property type="project" value="UniProtKB-KW"/>
</dbReference>
<evidence type="ECO:0000313" key="2">
    <source>
        <dbReference type="Proteomes" id="UP001203665"/>
    </source>
</evidence>
<dbReference type="Gene3D" id="1.25.40.10">
    <property type="entry name" value="Tetratricopeptide repeat domain"/>
    <property type="match status" value="1"/>
</dbReference>
<accession>A0ABT0XN18</accession>
<keyword evidence="1" id="KW-0489">Methyltransferase</keyword>
<dbReference type="InterPro" id="IPR011990">
    <property type="entry name" value="TPR-like_helical_dom_sf"/>
</dbReference>
<dbReference type="SUPFAM" id="SSF48452">
    <property type="entry name" value="TPR-like"/>
    <property type="match status" value="2"/>
</dbReference>
<name>A0ABT0XN18_9BACI</name>
<dbReference type="InterPro" id="IPR019734">
    <property type="entry name" value="TPR_rpt"/>
</dbReference>
<gene>
    <name evidence="1" type="ORF">NDM98_14925</name>
</gene>
<keyword evidence="2" id="KW-1185">Reference proteome</keyword>
<dbReference type="RefSeq" id="WP_251609477.1">
    <property type="nucleotide sequence ID" value="NZ_JAMQJY010000002.1"/>
</dbReference>
<proteinExistence type="predicted"/>
<dbReference type="Pfam" id="PF18801">
    <property type="entry name" value="RapH_N"/>
    <property type="match status" value="1"/>
</dbReference>
<dbReference type="EMBL" id="JAMQJY010000002">
    <property type="protein sequence ID" value="MCM2676634.1"/>
    <property type="molecule type" value="Genomic_DNA"/>
</dbReference>
<keyword evidence="1" id="KW-0808">Transferase</keyword>
<sequence length="355" mass="41303">MTTVMLPGIIVGSKCAEWYSSMIASDSSRATILKYEVDDMIKVMEPDDKVIAYYSLLQFRYNVLLEEPTTQFTHTNDTIEPYLTYMYYFMNGQSDFYAARYTSAIRKYEMAEEYLEQVSDPYEQAEFYLRLAEGYYRINQYVFAISYMEKAMAIFKTEKVYKNKVLNGYLLLAGINTELGEFTKAEDNYQTALADSTDFPRIRALLLRGLGLNRLKQNKQKEAMFYFEEALATGDHADTIVGMKSKGDLAFIHLRFGDIQTAIPLLEEVETRSLEVNDIEYIARCRVYRNLYVHYHRDLVESGLNLLIEHELYFDAWEIAEDLSTYYEANDDFISALKYMKLVTQMNTKQNTLGG</sequence>
<reference evidence="1" key="1">
    <citation type="submission" date="2022-06" db="EMBL/GenBank/DDBJ databases">
        <title>Alkalicoccobacillus porphyridii sp. nov., isolated from a marine red alga, Porphyridium purpureum and reclassification of Shouchella plakortidis and Shouchella gibsonii as Alkalicoccobacillus plakortidis comb. nov. and Alkalicoccobacillus gibsonii comb. nov.</title>
        <authorList>
            <person name="Kim K.H."/>
            <person name="Lee J.K."/>
            <person name="Han D.M."/>
            <person name="Baek J.H."/>
            <person name="Jeon C.O."/>
        </authorList>
    </citation>
    <scope>NUCLEOTIDE SEQUENCE</scope>
    <source>
        <strain evidence="1">DSM 19153</strain>
    </source>
</reference>